<feature type="region of interest" description="Disordered" evidence="1">
    <location>
        <begin position="1"/>
        <end position="27"/>
    </location>
</feature>
<gene>
    <name evidence="3" type="ORF">HNQ38_000365</name>
</gene>
<proteinExistence type="predicted"/>
<name>A0A7W8C0M6_9BACT</name>
<sequence>MSVANIQPSPNRWLTEKQVEERTGISRSTLQKQRFNRTGLPYVKVGARLVRYSEAEIVKYMLARQIDPIN</sequence>
<evidence type="ECO:0000256" key="1">
    <source>
        <dbReference type="SAM" id="MobiDB-lite"/>
    </source>
</evidence>
<keyword evidence="4" id="KW-1185">Reference proteome</keyword>
<comment type="caution">
    <text evidence="3">The sequence shown here is derived from an EMBL/GenBank/DDBJ whole genome shotgun (WGS) entry which is preliminary data.</text>
</comment>
<dbReference type="SUPFAM" id="SSF46955">
    <property type="entry name" value="Putative DNA-binding domain"/>
    <property type="match status" value="1"/>
</dbReference>
<feature type="compositionally biased region" description="Basic and acidic residues" evidence="1">
    <location>
        <begin position="14"/>
        <end position="24"/>
    </location>
</feature>
<protein>
    <submittedName>
        <fullName evidence="3">Putative DNA-binding transcriptional regulator AlpA</fullName>
    </submittedName>
</protein>
<keyword evidence="3" id="KW-0238">DNA-binding</keyword>
<reference evidence="3 4" key="1">
    <citation type="submission" date="2020-08" db="EMBL/GenBank/DDBJ databases">
        <title>Genomic Encyclopedia of Type Strains, Phase IV (KMG-IV): sequencing the most valuable type-strain genomes for metagenomic binning, comparative biology and taxonomic classification.</title>
        <authorList>
            <person name="Goeker M."/>
        </authorList>
    </citation>
    <scope>NUCLEOTIDE SEQUENCE [LARGE SCALE GENOMIC DNA]</scope>
    <source>
        <strain evidence="3 4">DSM 11275</strain>
    </source>
</reference>
<dbReference type="AlphaFoldDB" id="A0A7W8C0M6"/>
<evidence type="ECO:0000313" key="3">
    <source>
        <dbReference type="EMBL" id="MBB5142302.1"/>
    </source>
</evidence>
<dbReference type="InterPro" id="IPR009061">
    <property type="entry name" value="DNA-bd_dom_put_sf"/>
</dbReference>
<dbReference type="InterPro" id="IPR041657">
    <property type="entry name" value="HTH_17"/>
</dbReference>
<organism evidence="3 4">
    <name type="scientific">Desulfovibrio intestinalis</name>
    <dbReference type="NCBI Taxonomy" id="58621"/>
    <lineage>
        <taxon>Bacteria</taxon>
        <taxon>Pseudomonadati</taxon>
        <taxon>Thermodesulfobacteriota</taxon>
        <taxon>Desulfovibrionia</taxon>
        <taxon>Desulfovibrionales</taxon>
        <taxon>Desulfovibrionaceae</taxon>
        <taxon>Desulfovibrio</taxon>
    </lineage>
</organism>
<dbReference type="EMBL" id="JACHGO010000001">
    <property type="protein sequence ID" value="MBB5142302.1"/>
    <property type="molecule type" value="Genomic_DNA"/>
</dbReference>
<feature type="domain" description="Helix-turn-helix" evidence="2">
    <location>
        <begin position="13"/>
        <end position="64"/>
    </location>
</feature>
<accession>A0A7W8C0M6</accession>
<dbReference type="GO" id="GO:0003677">
    <property type="term" value="F:DNA binding"/>
    <property type="evidence" value="ECO:0007669"/>
    <property type="project" value="UniProtKB-KW"/>
</dbReference>
<feature type="compositionally biased region" description="Polar residues" evidence="1">
    <location>
        <begin position="1"/>
        <end position="12"/>
    </location>
</feature>
<evidence type="ECO:0000259" key="2">
    <source>
        <dbReference type="Pfam" id="PF12728"/>
    </source>
</evidence>
<dbReference type="Proteomes" id="UP000539075">
    <property type="component" value="Unassembled WGS sequence"/>
</dbReference>
<dbReference type="Pfam" id="PF12728">
    <property type="entry name" value="HTH_17"/>
    <property type="match status" value="1"/>
</dbReference>
<evidence type="ECO:0000313" key="4">
    <source>
        <dbReference type="Proteomes" id="UP000539075"/>
    </source>
</evidence>